<gene>
    <name evidence="3" type="ORF">PTTT1_LOCUS30592</name>
</gene>
<feature type="compositionally biased region" description="Low complexity" evidence="1">
    <location>
        <begin position="161"/>
        <end position="173"/>
    </location>
</feature>
<feature type="region of interest" description="Disordered" evidence="1">
    <location>
        <begin position="1"/>
        <end position="40"/>
    </location>
</feature>
<proteinExistence type="predicted"/>
<evidence type="ECO:0000256" key="1">
    <source>
        <dbReference type="SAM" id="MobiDB-lite"/>
    </source>
</evidence>
<protein>
    <recommendedName>
        <fullName evidence="2">TPPC8 first Ig-like domain-containing protein</fullName>
    </recommendedName>
</protein>
<feature type="compositionally biased region" description="Polar residues" evidence="1">
    <location>
        <begin position="63"/>
        <end position="76"/>
    </location>
</feature>
<dbReference type="PANTHER" id="PTHR12975">
    <property type="entry name" value="TRANSPORT PROTEIN TRAPP"/>
    <property type="match status" value="1"/>
</dbReference>
<dbReference type="InterPro" id="IPR058541">
    <property type="entry name" value="Ig_TPPC8_1st"/>
</dbReference>
<dbReference type="Pfam" id="PF24545">
    <property type="entry name" value="Ig_TPPC8_1st"/>
    <property type="match status" value="1"/>
</dbReference>
<evidence type="ECO:0000313" key="3">
    <source>
        <dbReference type="EMBL" id="CAG9285906.1"/>
    </source>
</evidence>
<feature type="compositionally biased region" description="Polar residues" evidence="1">
    <location>
        <begin position="246"/>
        <end position="255"/>
    </location>
</feature>
<feature type="compositionally biased region" description="Polar residues" evidence="1">
    <location>
        <begin position="189"/>
        <end position="207"/>
    </location>
</feature>
<sequence length="1780" mass="197981">MRQPMSRNICGSLGNGEPTRNGRAKGKIDRHTPRTSRFGCWRSNAGKGLVFFRLYRSLGSIQNRETDRGMSSNKTDQSSGRSQQQQTTKNSLPFRMPETRQSKTSQPKSPPRSGVPFPPHQSLAEIPTLASAPPSGNVNFDDLYDREEPEELPQDRIPSIAASSSFTTPTLASLPPPPPRPPALATMRPVTTNTDAPSAATLTSAQVSLPPPPPPPRQSAKPTMAPLPPPPVMHSKPIKPALKPTLDTQSPSRVSSKPHEAAILLDVKQASSDPSETNFRRTPKEPERLPSTAFRSKSLHVLALRQSHIPIVVITTETANIVAWKNELRLEDMLNGLIQSVTSGSSTPNASTQSASPTLAPFRSVTRSLTLHWDDLQVRFQHASSLDVTLSLQDAQVALQAACQLSPEDGNLEQELNLLEDKVDNLLQQDHDEDVKDIMDVTAARQRSMDQATKDAFGLTSPLTIPWLWRYRQALDEATNGLEHDLIACPPLILYVCSTQEVTNPIETLQNLKSSHYLPSCYHDGRYDPAGVRQEVLVLHDNVDGPQNWDESELRSSLQKAFGPGASVVRVNSIPMETADQLAREETSDVWNGRGRRGNCLSLSDRVALRYYLANLLTSSLLPALERRIATLNGIVSDRKKGVRNVLKSFWRSGKADEEAAVTKSVQVASTVAYRYDTVESQSRLLADTLFLMKDYEAALSTYRLIKDDFKQDKAHVHYASIQEMMALCLYYMDPYTRAREIFSHAENALLGYSRAGQEERSMAWGEKPGRPTMATPSTRLATRLCLVLTATRHVCTGRHLEVADLLASASSSETALGAAVLLEQSSAHYFHARLFRKYAFHMLMSGHMFRAAQQDHHAFRCFVSALYIYRDGRWEELHSHLRSALAAQLFSMGRMALSLQLYAKIVGSTGGGRVSVKSQQKYINHLLEICSEHTKKALVGADRMAASSNFSGAELDAVRKNRLDRIVQVVRYTKSASRVLELPNIDLPLVDDTTVKLITEEASEMHDDPLSIFGQVRRGSEEVWAELALSATAELRAVDISKSKESDEMVSKRVAKIHDADVRAVIAQIDKEKANLTMKERSKRSHSHTEESPTRALKEPITVEFEMTNPLGIPIDLNDLQLVARMTDEDGNRVCTSEDAIKITPLVSSNEKQRWSFNKTAIEYNVADFCRMSLNGRSTEKQRWKSAEEVEPFFVVTKTSLTLEAGAKLTVAARICPLVRGNLEIIGIRCRLFDEVWIFHHFILKGPLLQNTRQNRVNRIRAESLLLKARIEGGMPCLRAELISTLSSSGAPALQGQISRWNLRLSNVGTAAASSVFMKTNMPWVSINLGARRQVDSGDELKSLCVGPTGTLMELPIRGDELNCEGQIQPGEIIEVPIDIRTSGAGRQEFYVLFRYMLADEDGSTTTKHRWLRKMFEVPVYPSLTLAAKVAPSHLTPGESILSVELTNNRSDRPDKLTIRLKKLTLASPLYRLEPIHGQLTKEGDENSEPVLDWQERISLHYRIMASSQVSKTCLLSEYLLSAGSDQDSRSTLTDATTSSSSLDFLCLERTFEAFEETWRSHQKDVARASVVQDREDLHPRSIAQIRRANTGALSDYGAESFAEKLEDKREHPASIARLFSLDKSDQMVHLLCSWTSEDGLVCGQHNIRQLAVRQTLTTKLCPITVTAEYPSHILNDFSNGPASIPVEIMMENTAMDGTIDFEFNLLATTDIDFTGLQMFKYCLTKGERVSVSLQALISSTGVHNLQRIRLIVKSNDVSVPYRLSSQWIVHVTGIGIGQ</sequence>
<evidence type="ECO:0000259" key="2">
    <source>
        <dbReference type="Pfam" id="PF24545"/>
    </source>
</evidence>
<feature type="domain" description="TPPC8 first Ig-like" evidence="2">
    <location>
        <begin position="1085"/>
        <end position="1169"/>
    </location>
</feature>
<feature type="region of interest" description="Disordered" evidence="1">
    <location>
        <begin position="1077"/>
        <end position="1096"/>
    </location>
</feature>
<dbReference type="GO" id="GO:1990072">
    <property type="term" value="C:TRAPPIII protein complex"/>
    <property type="evidence" value="ECO:0007669"/>
    <property type="project" value="TreeGrafter"/>
</dbReference>
<dbReference type="Proteomes" id="UP000836788">
    <property type="component" value="Chromosome 21"/>
</dbReference>
<feature type="compositionally biased region" description="Low complexity" evidence="1">
    <location>
        <begin position="77"/>
        <end position="86"/>
    </location>
</feature>
<dbReference type="PANTHER" id="PTHR12975:SF6">
    <property type="entry name" value="TRAFFICKING PROTEIN PARTICLE COMPLEX SUBUNIT 8"/>
    <property type="match status" value="1"/>
</dbReference>
<dbReference type="Pfam" id="PF12739">
    <property type="entry name" value="TRAPPC-Trs85"/>
    <property type="match status" value="1"/>
</dbReference>
<feature type="region of interest" description="Disordered" evidence="1">
    <location>
        <begin position="63"/>
        <end position="258"/>
    </location>
</feature>
<organism evidence="3">
    <name type="scientific">Phaeodactylum tricornutum</name>
    <name type="common">Diatom</name>
    <dbReference type="NCBI Taxonomy" id="2850"/>
    <lineage>
        <taxon>Eukaryota</taxon>
        <taxon>Sar</taxon>
        <taxon>Stramenopiles</taxon>
        <taxon>Ochrophyta</taxon>
        <taxon>Bacillariophyta</taxon>
        <taxon>Bacillariophyceae</taxon>
        <taxon>Bacillariophycidae</taxon>
        <taxon>Naviculales</taxon>
        <taxon>Phaeodactylaceae</taxon>
        <taxon>Phaeodactylum</taxon>
    </lineage>
</organism>
<reference evidence="3" key="1">
    <citation type="submission" date="2022-02" db="EMBL/GenBank/DDBJ databases">
        <authorList>
            <person name="Giguere J D."/>
        </authorList>
    </citation>
    <scope>NUCLEOTIDE SEQUENCE</scope>
    <source>
        <strain evidence="3">CCAP 1055/1</strain>
    </source>
</reference>
<name>A0A8J9SA05_PHATR</name>
<feature type="compositionally biased region" description="Acidic residues" evidence="1">
    <location>
        <begin position="142"/>
        <end position="152"/>
    </location>
</feature>
<dbReference type="EMBL" id="OU594962">
    <property type="protein sequence ID" value="CAG9285906.1"/>
    <property type="molecule type" value="Genomic_DNA"/>
</dbReference>
<dbReference type="InterPro" id="IPR024420">
    <property type="entry name" value="TRAPP_III_complex_Trs85"/>
</dbReference>
<accession>A0A8J9SA05</accession>